<evidence type="ECO:0000313" key="7">
    <source>
        <dbReference type="Proteomes" id="UP001245370"/>
    </source>
</evidence>
<feature type="domain" description="Peptidase C51" evidence="3">
    <location>
        <begin position="129"/>
        <end position="216"/>
    </location>
</feature>
<name>A0A9W6CHM9_XANFL</name>
<dbReference type="EMBL" id="BSDO01000001">
    <property type="protein sequence ID" value="GLI20575.1"/>
    <property type="molecule type" value="Genomic_DNA"/>
</dbReference>
<dbReference type="AlphaFoldDB" id="A0A9W6CHM9"/>
<dbReference type="InterPro" id="IPR038765">
    <property type="entry name" value="Papain-like_cys_pep_sf"/>
</dbReference>
<dbReference type="InterPro" id="IPR036366">
    <property type="entry name" value="PGBDSf"/>
</dbReference>
<dbReference type="Proteomes" id="UP001245370">
    <property type="component" value="Unassembled WGS sequence"/>
</dbReference>
<evidence type="ECO:0000256" key="1">
    <source>
        <dbReference type="SAM" id="MobiDB-lite"/>
    </source>
</evidence>
<dbReference type="EMBL" id="JAVDPY010000003">
    <property type="protein sequence ID" value="MDR6333672.1"/>
    <property type="molecule type" value="Genomic_DNA"/>
</dbReference>
<proteinExistence type="predicted"/>
<dbReference type="Proteomes" id="UP001144397">
    <property type="component" value="Unassembled WGS sequence"/>
</dbReference>
<dbReference type="Gene3D" id="1.10.101.10">
    <property type="entry name" value="PGBD-like superfamily/PGBD"/>
    <property type="match status" value="1"/>
</dbReference>
<evidence type="ECO:0000313" key="5">
    <source>
        <dbReference type="EMBL" id="MDR6333672.1"/>
    </source>
</evidence>
<feature type="domain" description="Peptidoglycan binding-like" evidence="2">
    <location>
        <begin position="3"/>
        <end position="61"/>
    </location>
</feature>
<evidence type="ECO:0000259" key="2">
    <source>
        <dbReference type="Pfam" id="PF01471"/>
    </source>
</evidence>
<dbReference type="GeneID" id="95761041"/>
<dbReference type="Gene3D" id="3.90.1720.10">
    <property type="entry name" value="endopeptidase domain like (from Nostoc punctiforme)"/>
    <property type="match status" value="1"/>
</dbReference>
<reference evidence="4" key="1">
    <citation type="submission" date="2022-12" db="EMBL/GenBank/DDBJ databases">
        <title>Reference genome sequencing for broad-spectrum identification of bacterial and archaeal isolates by mass spectrometry.</title>
        <authorList>
            <person name="Sekiguchi Y."/>
            <person name="Tourlousse D.M."/>
        </authorList>
    </citation>
    <scope>NUCLEOTIDE SEQUENCE</scope>
    <source>
        <strain evidence="4">301</strain>
    </source>
</reference>
<keyword evidence="7" id="KW-1185">Reference proteome</keyword>
<dbReference type="InterPro" id="IPR007921">
    <property type="entry name" value="CHAP_dom"/>
</dbReference>
<organism evidence="4 6">
    <name type="scientific">Xanthobacter flavus</name>
    <dbReference type="NCBI Taxonomy" id="281"/>
    <lineage>
        <taxon>Bacteria</taxon>
        <taxon>Pseudomonadati</taxon>
        <taxon>Pseudomonadota</taxon>
        <taxon>Alphaproteobacteria</taxon>
        <taxon>Hyphomicrobiales</taxon>
        <taxon>Xanthobacteraceae</taxon>
        <taxon>Xanthobacter</taxon>
    </lineage>
</organism>
<dbReference type="Pfam" id="PF01471">
    <property type="entry name" value="PG_binding_1"/>
    <property type="match status" value="1"/>
</dbReference>
<dbReference type="InterPro" id="IPR002477">
    <property type="entry name" value="Peptidoglycan-bd-like"/>
</dbReference>
<comment type="caution">
    <text evidence="4">The sequence shown here is derived from an EMBL/GenBank/DDBJ whole genome shotgun (WGS) entry which is preliminary data.</text>
</comment>
<accession>A0A9W6CHM9</accession>
<sequence length="245" mass="26090">MIHEEVAQLAKDLSALGFYRGPIGENFNTDMEAAVKAFQSQYVGPDHLPLVVDGQVGPLTRWALDIARNRASSKKSPAPGAKPAGSSKAGWNALAIARRELAAGAGEKGADNDGPDVMKYHAVTGASAGDSWCASFISYCFAEGNPGAMPFEPTAGAREVLKQFKQKGWDFQASVNSPPAPGDIIVWWRGPREGWLGHIGIVSAYENGLVHTIEGNRGPYPSKVAAFHYVLGRIDKLLGFGRAVS</sequence>
<evidence type="ECO:0000313" key="6">
    <source>
        <dbReference type="Proteomes" id="UP001144397"/>
    </source>
</evidence>
<gene>
    <name evidence="5" type="ORF">GGQ86_002142</name>
    <name evidence="4" type="ORF">XFLAVUS301_02490</name>
</gene>
<dbReference type="Pfam" id="PF05257">
    <property type="entry name" value="CHAP"/>
    <property type="match status" value="1"/>
</dbReference>
<feature type="region of interest" description="Disordered" evidence="1">
    <location>
        <begin position="70"/>
        <end position="89"/>
    </location>
</feature>
<reference evidence="5 7" key="2">
    <citation type="submission" date="2023-07" db="EMBL/GenBank/DDBJ databases">
        <title>Genomic Encyclopedia of Type Strains, Phase IV (KMG-IV): sequencing the most valuable type-strain genomes for metagenomic binning, comparative biology and taxonomic classification.</title>
        <authorList>
            <person name="Goeker M."/>
        </authorList>
    </citation>
    <scope>NUCLEOTIDE SEQUENCE [LARGE SCALE GENOMIC DNA]</scope>
    <source>
        <strain evidence="5 7">DSM 338</strain>
    </source>
</reference>
<dbReference type="SUPFAM" id="SSF47090">
    <property type="entry name" value="PGBD-like"/>
    <property type="match status" value="1"/>
</dbReference>
<evidence type="ECO:0008006" key="8">
    <source>
        <dbReference type="Google" id="ProtNLM"/>
    </source>
</evidence>
<evidence type="ECO:0000313" key="4">
    <source>
        <dbReference type="EMBL" id="GLI20575.1"/>
    </source>
</evidence>
<evidence type="ECO:0000259" key="3">
    <source>
        <dbReference type="Pfam" id="PF05257"/>
    </source>
</evidence>
<dbReference type="SUPFAM" id="SSF54001">
    <property type="entry name" value="Cysteine proteinases"/>
    <property type="match status" value="1"/>
</dbReference>
<dbReference type="RefSeq" id="WP_281804764.1">
    <property type="nucleotide sequence ID" value="NZ_BSDO01000001.1"/>
</dbReference>
<protein>
    <recommendedName>
        <fullName evidence="8">CHAP domain-containing protein</fullName>
    </recommendedName>
</protein>
<dbReference type="InterPro" id="IPR036365">
    <property type="entry name" value="PGBD-like_sf"/>
</dbReference>